<feature type="region of interest" description="Disordered" evidence="1">
    <location>
        <begin position="143"/>
        <end position="163"/>
    </location>
</feature>
<dbReference type="AlphaFoldDB" id="A0A497YZZ4"/>
<comment type="caution">
    <text evidence="2">The sequence shown here is derived from an EMBL/GenBank/DDBJ whole genome shotgun (WGS) entry which is preliminary data.</text>
</comment>
<evidence type="ECO:0000313" key="3">
    <source>
        <dbReference type="Proteomes" id="UP000271700"/>
    </source>
</evidence>
<accession>A0A497YZZ4</accession>
<evidence type="ECO:0000256" key="1">
    <source>
        <dbReference type="SAM" id="MobiDB-lite"/>
    </source>
</evidence>
<proteinExistence type="predicted"/>
<dbReference type="Proteomes" id="UP000271700">
    <property type="component" value="Unassembled WGS sequence"/>
</dbReference>
<reference evidence="2 3" key="1">
    <citation type="submission" date="2018-10" db="EMBL/GenBank/DDBJ databases">
        <title>Genomic Encyclopedia of Archaeal and Bacterial Type Strains, Phase II (KMG-II): from individual species to whole genera.</title>
        <authorList>
            <person name="Goeker M."/>
        </authorList>
    </citation>
    <scope>NUCLEOTIDE SEQUENCE [LARGE SCALE GENOMIC DNA]</scope>
    <source>
        <strain evidence="2 3">DSM 29317</strain>
    </source>
</reference>
<gene>
    <name evidence="2" type="ORF">CLV75_3681</name>
</gene>
<dbReference type="RefSeq" id="WP_010441078.1">
    <property type="nucleotide sequence ID" value="NZ_AEYW01000007.1"/>
</dbReference>
<evidence type="ECO:0000313" key="2">
    <source>
        <dbReference type="EMBL" id="RLK00688.1"/>
    </source>
</evidence>
<name>A0A497YZZ4_9RHOB</name>
<dbReference type="STRING" id="981384.GCA_000192475_02633"/>
<sequence>MPESSNELRAHFNPKGELYELRHQLARVMNNKEWKTYSKIAGDFDAKRRYTERAFQLDRNLRFQETRKRLIDEAGSVKRQFTPKFFGADNFDKNDINRRAKAQVIDAHKKDMARIDRDETEVLRTMLETCEKRAFKREEVKRDFQKSVDRRSGYERRQRSWSR</sequence>
<dbReference type="EMBL" id="RCCT01000006">
    <property type="protein sequence ID" value="RLK00688.1"/>
    <property type="molecule type" value="Genomic_DNA"/>
</dbReference>
<organism evidence="2 3">
    <name type="scientific">Ruegeria conchae</name>
    <dbReference type="NCBI Taxonomy" id="981384"/>
    <lineage>
        <taxon>Bacteria</taxon>
        <taxon>Pseudomonadati</taxon>
        <taxon>Pseudomonadota</taxon>
        <taxon>Alphaproteobacteria</taxon>
        <taxon>Rhodobacterales</taxon>
        <taxon>Roseobacteraceae</taxon>
        <taxon>Ruegeria</taxon>
    </lineage>
</organism>
<protein>
    <submittedName>
        <fullName evidence="2">Uncharacterized protein</fullName>
    </submittedName>
</protein>
<dbReference type="OrthoDB" id="8443484at2"/>
<keyword evidence="3" id="KW-1185">Reference proteome</keyword>